<organism evidence="9 10">
    <name type="scientific">Coprobacter secundus subsp. similis</name>
    <dbReference type="NCBI Taxonomy" id="2751153"/>
    <lineage>
        <taxon>Bacteria</taxon>
        <taxon>Pseudomonadati</taxon>
        <taxon>Bacteroidota</taxon>
        <taxon>Bacteroidia</taxon>
        <taxon>Bacteroidales</taxon>
        <taxon>Barnesiellaceae</taxon>
        <taxon>Coprobacter</taxon>
    </lineage>
</organism>
<reference evidence="10" key="1">
    <citation type="submission" date="2020-07" db="EMBL/GenBank/DDBJ databases">
        <title>Complete genome sequencing of Coprobacter sp. strain 2CBH44.</title>
        <authorList>
            <person name="Sakamoto M."/>
            <person name="Murakami T."/>
            <person name="Mori H."/>
        </authorList>
    </citation>
    <scope>NUCLEOTIDE SEQUENCE [LARGE SCALE GENOMIC DNA]</scope>
    <source>
        <strain evidence="10">2CBH44</strain>
    </source>
</reference>
<keyword evidence="4 7" id="KW-0812">Transmembrane</keyword>
<name>A0A7G1HW58_9BACT</name>
<protein>
    <submittedName>
        <fullName evidence="9">Membrane protein</fullName>
    </submittedName>
</protein>
<evidence type="ECO:0000256" key="1">
    <source>
        <dbReference type="ARBA" id="ARBA00004651"/>
    </source>
</evidence>
<evidence type="ECO:0000256" key="4">
    <source>
        <dbReference type="ARBA" id="ARBA00022692"/>
    </source>
</evidence>
<keyword evidence="5 7" id="KW-1133">Transmembrane helix</keyword>
<evidence type="ECO:0000313" key="10">
    <source>
        <dbReference type="Proteomes" id="UP000594042"/>
    </source>
</evidence>
<feature type="transmembrane region" description="Helical" evidence="7">
    <location>
        <begin position="247"/>
        <end position="266"/>
    </location>
</feature>
<comment type="similarity">
    <text evidence="2">Belongs to the acyltransferase 3 family.</text>
</comment>
<evidence type="ECO:0000313" key="9">
    <source>
        <dbReference type="EMBL" id="BCI63273.1"/>
    </source>
</evidence>
<dbReference type="PANTHER" id="PTHR40074:SF2">
    <property type="entry name" value="O-ACETYLTRANSFERASE WECH"/>
    <property type="match status" value="1"/>
</dbReference>
<dbReference type="EMBL" id="AP023322">
    <property type="protein sequence ID" value="BCI63273.1"/>
    <property type="molecule type" value="Genomic_DNA"/>
</dbReference>
<feature type="transmembrane region" description="Helical" evidence="7">
    <location>
        <begin position="46"/>
        <end position="71"/>
    </location>
</feature>
<dbReference type="RefSeq" id="WP_021932001.1">
    <property type="nucleotide sequence ID" value="NZ_AP023322.1"/>
</dbReference>
<dbReference type="PANTHER" id="PTHR40074">
    <property type="entry name" value="O-ACETYLTRANSFERASE WECH"/>
    <property type="match status" value="1"/>
</dbReference>
<dbReference type="AlphaFoldDB" id="A0A7G1HW58"/>
<evidence type="ECO:0000259" key="8">
    <source>
        <dbReference type="Pfam" id="PF01757"/>
    </source>
</evidence>
<dbReference type="KEGG" id="copr:Cop2CBH44_16260"/>
<feature type="transmembrane region" description="Helical" evidence="7">
    <location>
        <begin position="145"/>
        <end position="164"/>
    </location>
</feature>
<keyword evidence="6 7" id="KW-0472">Membrane</keyword>
<evidence type="ECO:0000256" key="2">
    <source>
        <dbReference type="ARBA" id="ARBA00007400"/>
    </source>
</evidence>
<dbReference type="GO" id="GO:0016413">
    <property type="term" value="F:O-acetyltransferase activity"/>
    <property type="evidence" value="ECO:0007669"/>
    <property type="project" value="TreeGrafter"/>
</dbReference>
<feature type="transmembrane region" description="Helical" evidence="7">
    <location>
        <begin position="12"/>
        <end position="34"/>
    </location>
</feature>
<gene>
    <name evidence="9" type="ORF">Cop2CBH44_16260</name>
</gene>
<dbReference type="InterPro" id="IPR002656">
    <property type="entry name" value="Acyl_transf_3_dom"/>
</dbReference>
<comment type="subcellular location">
    <subcellularLocation>
        <location evidence="1">Cell membrane</location>
        <topology evidence="1">Multi-pass membrane protein</topology>
    </subcellularLocation>
</comment>
<feature type="transmembrane region" description="Helical" evidence="7">
    <location>
        <begin position="83"/>
        <end position="104"/>
    </location>
</feature>
<dbReference type="Pfam" id="PF01757">
    <property type="entry name" value="Acyl_transf_3"/>
    <property type="match status" value="1"/>
</dbReference>
<evidence type="ECO:0000256" key="3">
    <source>
        <dbReference type="ARBA" id="ARBA00022475"/>
    </source>
</evidence>
<feature type="domain" description="Acyltransferase 3" evidence="8">
    <location>
        <begin position="10"/>
        <end position="364"/>
    </location>
</feature>
<dbReference type="GO" id="GO:0009246">
    <property type="term" value="P:enterobacterial common antigen biosynthetic process"/>
    <property type="evidence" value="ECO:0007669"/>
    <property type="project" value="TreeGrafter"/>
</dbReference>
<feature type="transmembrane region" description="Helical" evidence="7">
    <location>
        <begin position="346"/>
        <end position="366"/>
    </location>
</feature>
<feature type="transmembrane region" description="Helical" evidence="7">
    <location>
        <begin position="217"/>
        <end position="235"/>
    </location>
</feature>
<keyword evidence="10" id="KW-1185">Reference proteome</keyword>
<feature type="transmembrane region" description="Helical" evidence="7">
    <location>
        <begin position="176"/>
        <end position="197"/>
    </location>
</feature>
<keyword evidence="3" id="KW-1003">Cell membrane</keyword>
<proteinExistence type="inferred from homology"/>
<dbReference type="GO" id="GO:0005886">
    <property type="term" value="C:plasma membrane"/>
    <property type="evidence" value="ECO:0007669"/>
    <property type="project" value="UniProtKB-SubCell"/>
</dbReference>
<sequence>MEISKRENIGWIDLLRVVACFLVVFSHCCDPFVAQFDNDRSTFLTGVFSGSFVRACVPLFVMMSGVLLFPVRISMGDFYKKRIGRILIPLIFWSVVLPLLYYIYLNFITTSHSPLIDPENYVFGATLTKIYTFIFNFNYDTTPLWYLYMLIGLYFIIPVLDVWLKQASRRDIKLFLYVWGISLLLPYIKMAAPLLGYTGNFGNMGILGICDWNDYGTFYYVSGFIGYLVLAYYLVKYPLDWSWKKMLCITLPMFFVGYLITSLGYVLTQKYFPGNYAYLEIVWYFAGINVFMMTFPVFVIIQKMNIPSVVWLSRLASYTFGIYLCHFVFVQVAYDFLTSVVSLPTFLYIIIMAILAFVVSSFIVWIMRQFRVTRRMVM</sequence>
<accession>A0A7G1HW58</accession>
<evidence type="ECO:0000256" key="6">
    <source>
        <dbReference type="ARBA" id="ARBA00023136"/>
    </source>
</evidence>
<evidence type="ECO:0000256" key="5">
    <source>
        <dbReference type="ARBA" id="ARBA00022989"/>
    </source>
</evidence>
<dbReference type="Proteomes" id="UP000594042">
    <property type="component" value="Chromosome"/>
</dbReference>
<feature type="transmembrane region" description="Helical" evidence="7">
    <location>
        <begin position="313"/>
        <end position="334"/>
    </location>
</feature>
<feature type="transmembrane region" description="Helical" evidence="7">
    <location>
        <begin position="281"/>
        <end position="301"/>
    </location>
</feature>
<evidence type="ECO:0000256" key="7">
    <source>
        <dbReference type="SAM" id="Phobius"/>
    </source>
</evidence>